<name>A5E7M4_LODEL</name>
<dbReference type="EMBL" id="CH981534">
    <property type="protein sequence ID" value="EDK47431.1"/>
    <property type="molecule type" value="Genomic_DNA"/>
</dbReference>
<dbReference type="HOGENOM" id="CLU_124550_0_0_1"/>
<protein>
    <submittedName>
        <fullName evidence="1">Uncharacterized protein</fullName>
    </submittedName>
</protein>
<dbReference type="InParanoid" id="A5E7M4"/>
<dbReference type="Proteomes" id="UP000001996">
    <property type="component" value="Unassembled WGS sequence"/>
</dbReference>
<evidence type="ECO:0000313" key="1">
    <source>
        <dbReference type="EMBL" id="EDK47431.1"/>
    </source>
</evidence>
<dbReference type="AlphaFoldDB" id="A5E7M4"/>
<sequence length="187" mass="20652">MVFTCATNARSSSFDHGFNLPFVFGSKISLYRLAHWSSVLPLISCATLSHEAPNFSKALINCSSSSFVHFPLRRPGSRQLFHRLRQSLPFFDPSAETSFATSSQSMFSSLESLSSFSVMTLDKNVSSSLVQDFRSSFLKVWSPNDSVMARASIGSSLFLELSCFSVLISSFTGVCDIQFCSKFAPIF</sequence>
<evidence type="ECO:0000313" key="2">
    <source>
        <dbReference type="Proteomes" id="UP000001996"/>
    </source>
</evidence>
<gene>
    <name evidence="1" type="ORF">LELG_05613</name>
</gene>
<accession>A5E7M4</accession>
<organism evidence="1 2">
    <name type="scientific">Lodderomyces elongisporus (strain ATCC 11503 / CBS 2605 / JCM 1781 / NBRC 1676 / NRRL YB-4239)</name>
    <name type="common">Yeast</name>
    <name type="synonym">Saccharomyces elongisporus</name>
    <dbReference type="NCBI Taxonomy" id="379508"/>
    <lineage>
        <taxon>Eukaryota</taxon>
        <taxon>Fungi</taxon>
        <taxon>Dikarya</taxon>
        <taxon>Ascomycota</taxon>
        <taxon>Saccharomycotina</taxon>
        <taxon>Pichiomycetes</taxon>
        <taxon>Debaryomycetaceae</taxon>
        <taxon>Candida/Lodderomyces clade</taxon>
        <taxon>Lodderomyces</taxon>
    </lineage>
</organism>
<reference evidence="1 2" key="1">
    <citation type="journal article" date="2009" name="Nature">
        <title>Evolution of pathogenicity and sexual reproduction in eight Candida genomes.</title>
        <authorList>
            <person name="Butler G."/>
            <person name="Rasmussen M.D."/>
            <person name="Lin M.F."/>
            <person name="Santos M.A."/>
            <person name="Sakthikumar S."/>
            <person name="Munro C.A."/>
            <person name="Rheinbay E."/>
            <person name="Grabherr M."/>
            <person name="Forche A."/>
            <person name="Reedy J.L."/>
            <person name="Agrafioti I."/>
            <person name="Arnaud M.B."/>
            <person name="Bates S."/>
            <person name="Brown A.J."/>
            <person name="Brunke S."/>
            <person name="Costanzo M.C."/>
            <person name="Fitzpatrick D.A."/>
            <person name="de Groot P.W."/>
            <person name="Harris D."/>
            <person name="Hoyer L.L."/>
            <person name="Hube B."/>
            <person name="Klis F.M."/>
            <person name="Kodira C."/>
            <person name="Lennard N."/>
            <person name="Logue M.E."/>
            <person name="Martin R."/>
            <person name="Neiman A.M."/>
            <person name="Nikolaou E."/>
            <person name="Quail M.A."/>
            <person name="Quinn J."/>
            <person name="Santos M.C."/>
            <person name="Schmitzberger F.F."/>
            <person name="Sherlock G."/>
            <person name="Shah P."/>
            <person name="Silverstein K.A."/>
            <person name="Skrzypek M.S."/>
            <person name="Soll D."/>
            <person name="Staggs R."/>
            <person name="Stansfield I."/>
            <person name="Stumpf M.P."/>
            <person name="Sudbery P.E."/>
            <person name="Srikantha T."/>
            <person name="Zeng Q."/>
            <person name="Berman J."/>
            <person name="Berriman M."/>
            <person name="Heitman J."/>
            <person name="Gow N.A."/>
            <person name="Lorenz M.C."/>
            <person name="Birren B.W."/>
            <person name="Kellis M."/>
            <person name="Cuomo C.A."/>
        </authorList>
    </citation>
    <scope>NUCLEOTIDE SEQUENCE [LARGE SCALE GENOMIC DNA]</scope>
    <source>
        <strain evidence="2">ATCC 11503 / BCRC 21390 / CBS 2605 / JCM 1781 / NBRC 1676 / NRRL YB-4239</strain>
    </source>
</reference>
<keyword evidence="2" id="KW-1185">Reference proteome</keyword>
<proteinExistence type="predicted"/>